<evidence type="ECO:0000259" key="4">
    <source>
        <dbReference type="PROSITE" id="PS50109"/>
    </source>
</evidence>
<dbReference type="PROSITE" id="PS50109">
    <property type="entry name" value="HIS_KIN"/>
    <property type="match status" value="1"/>
</dbReference>
<comment type="caution">
    <text evidence="5">The sequence shown here is derived from an EMBL/GenBank/DDBJ whole genome shotgun (WGS) entry which is preliminary data.</text>
</comment>
<dbReference type="Gene3D" id="3.30.450.20">
    <property type="entry name" value="PAS domain"/>
    <property type="match status" value="1"/>
</dbReference>
<name>A0ABX9Q542_9BACT</name>
<dbReference type="InterPro" id="IPR003661">
    <property type="entry name" value="HisK_dim/P_dom"/>
</dbReference>
<evidence type="ECO:0000256" key="2">
    <source>
        <dbReference type="ARBA" id="ARBA00012438"/>
    </source>
</evidence>
<protein>
    <recommendedName>
        <fullName evidence="2">histidine kinase</fullName>
        <ecNumber evidence="2">2.7.13.3</ecNumber>
    </recommendedName>
</protein>
<comment type="catalytic activity">
    <reaction evidence="1">
        <text>ATP + protein L-histidine = ADP + protein N-phospho-L-histidine.</text>
        <dbReference type="EC" id="2.7.13.3"/>
    </reaction>
</comment>
<dbReference type="InterPro" id="IPR004358">
    <property type="entry name" value="Sig_transdc_His_kin-like_C"/>
</dbReference>
<dbReference type="Pfam" id="PF08448">
    <property type="entry name" value="PAS_4"/>
    <property type="match status" value="1"/>
</dbReference>
<dbReference type="InterPro" id="IPR036097">
    <property type="entry name" value="HisK_dim/P_sf"/>
</dbReference>
<feature type="domain" description="Histidine kinase" evidence="4">
    <location>
        <begin position="361"/>
        <end position="579"/>
    </location>
</feature>
<dbReference type="SMART" id="SM00388">
    <property type="entry name" value="HisKA"/>
    <property type="match status" value="1"/>
</dbReference>
<dbReference type="InterPro" id="IPR005467">
    <property type="entry name" value="His_kinase_dom"/>
</dbReference>
<evidence type="ECO:0000313" key="6">
    <source>
        <dbReference type="Proteomes" id="UP000278907"/>
    </source>
</evidence>
<dbReference type="PRINTS" id="PR00344">
    <property type="entry name" value="BCTRLSENSOR"/>
</dbReference>
<dbReference type="GO" id="GO:0016301">
    <property type="term" value="F:kinase activity"/>
    <property type="evidence" value="ECO:0007669"/>
    <property type="project" value="UniProtKB-KW"/>
</dbReference>
<dbReference type="InterPro" id="IPR003594">
    <property type="entry name" value="HATPase_dom"/>
</dbReference>
<dbReference type="PANTHER" id="PTHR43547:SF2">
    <property type="entry name" value="HYBRID SIGNAL TRANSDUCTION HISTIDINE KINASE C"/>
    <property type="match status" value="1"/>
</dbReference>
<evidence type="ECO:0000256" key="3">
    <source>
        <dbReference type="ARBA" id="ARBA00022553"/>
    </source>
</evidence>
<dbReference type="Pfam" id="PF00512">
    <property type="entry name" value="HisKA"/>
    <property type="match status" value="1"/>
</dbReference>
<dbReference type="SUPFAM" id="SSF55874">
    <property type="entry name" value="ATPase domain of HSP90 chaperone/DNA topoisomerase II/histidine kinase"/>
    <property type="match status" value="1"/>
</dbReference>
<evidence type="ECO:0000313" key="5">
    <source>
        <dbReference type="EMBL" id="RKH91654.1"/>
    </source>
</evidence>
<evidence type="ECO:0000256" key="1">
    <source>
        <dbReference type="ARBA" id="ARBA00000085"/>
    </source>
</evidence>
<dbReference type="SUPFAM" id="SSF55781">
    <property type="entry name" value="GAF domain-like"/>
    <property type="match status" value="1"/>
</dbReference>
<dbReference type="InterPro" id="IPR036890">
    <property type="entry name" value="HATPase_C_sf"/>
</dbReference>
<feature type="non-terminal residue" evidence="5">
    <location>
        <position position="623"/>
    </location>
</feature>
<dbReference type="CDD" id="cd00082">
    <property type="entry name" value="HisKA"/>
    <property type="match status" value="1"/>
</dbReference>
<sequence length="623" mass="68734">MSPPDLPPDPMANLKEDRLEKLFPGPSQMAGRMRAKDWSRTLLGPVEQWPQSLRTAVSVMLAAPEPALIYWGRELVVLYNDSARFMLGTKHPEGLGVSFKVVFQESWTILGPLLERVLDTGEAVHHENLLVPLERFGFMEDCYFTFAFIPTRGDDAEVGGIFIIVTDTTAQVLGARRLSLVRELSLRTALRETVEGVFRTAEDVLGKSTADVPFCLLYELRAERARLVAHAGLAQAPEEGGDLAEGRVWPLAEVASSRHEQLIEQLPERFATLLGEGAGGQLPTRALALSLSDAAEQESRLVLVVGLNPRIALGDDTRSFLRLLARQLATSIESTRALEEKTRRAAQLAELDRQKTRFFANVSHELRTPLTLMLGPLEDALTDLREPLAGSQHQRVALVQRGAVRLLKLVNQLLEFTRLETGRAGARFQPVDLARLTQELAGHFESAAHRAGLTLSVDCASLGEPFWVDPEAWERIVFNLLSNAFKFTLEGGLTVRLRREGDAGVLSVRDTGTGIPLEAQPRLFQRFFRVEGAQGRSFEGSGIGLSLVQELTKLHGGEVGVWSRPGEGSEFTVRIPRGHHHLPSERLASESSTVARDAFQRDSFVQEVEGWIPEVPGPLPPPP</sequence>
<accession>A0ABX9Q542</accession>
<dbReference type="CDD" id="cd16922">
    <property type="entry name" value="HATPase_EvgS-ArcB-TorS-like"/>
    <property type="match status" value="1"/>
</dbReference>
<dbReference type="Gene3D" id="3.30.450.40">
    <property type="match status" value="1"/>
</dbReference>
<dbReference type="EMBL" id="RAWI01000551">
    <property type="protein sequence ID" value="RKH91654.1"/>
    <property type="molecule type" value="Genomic_DNA"/>
</dbReference>
<dbReference type="Gene3D" id="3.30.565.10">
    <property type="entry name" value="Histidine kinase-like ATPase, C-terminal domain"/>
    <property type="match status" value="1"/>
</dbReference>
<keyword evidence="5" id="KW-0808">Transferase</keyword>
<dbReference type="Proteomes" id="UP000278907">
    <property type="component" value="Unassembled WGS sequence"/>
</dbReference>
<dbReference type="RefSeq" id="WP_158626191.1">
    <property type="nucleotide sequence ID" value="NZ_RAWI01000551.1"/>
</dbReference>
<dbReference type="Gene3D" id="1.10.287.130">
    <property type="match status" value="1"/>
</dbReference>
<gene>
    <name evidence="5" type="ORF">D7Y13_38510</name>
</gene>
<dbReference type="InterPro" id="IPR013656">
    <property type="entry name" value="PAS_4"/>
</dbReference>
<dbReference type="Pfam" id="PF02518">
    <property type="entry name" value="HATPase_c"/>
    <property type="match status" value="1"/>
</dbReference>
<reference evidence="5 6" key="1">
    <citation type="submission" date="2018-09" db="EMBL/GenBank/DDBJ databases">
        <authorList>
            <person name="Livingstone P.G."/>
            <person name="Whitworth D.E."/>
        </authorList>
    </citation>
    <scope>NUCLEOTIDE SEQUENCE [LARGE SCALE GENOMIC DNA]</scope>
    <source>
        <strain evidence="5 6">CA031B</strain>
    </source>
</reference>
<proteinExistence type="predicted"/>
<dbReference type="EC" id="2.7.13.3" evidence="2"/>
<keyword evidence="5" id="KW-0418">Kinase</keyword>
<dbReference type="SUPFAM" id="SSF47384">
    <property type="entry name" value="Homodimeric domain of signal transducing histidine kinase"/>
    <property type="match status" value="1"/>
</dbReference>
<keyword evidence="3" id="KW-0597">Phosphoprotein</keyword>
<dbReference type="PANTHER" id="PTHR43547">
    <property type="entry name" value="TWO-COMPONENT HISTIDINE KINASE"/>
    <property type="match status" value="1"/>
</dbReference>
<dbReference type="SMART" id="SM00387">
    <property type="entry name" value="HATPase_c"/>
    <property type="match status" value="1"/>
</dbReference>
<organism evidence="5 6">
    <name type="scientific">Corallococcus praedator</name>
    <dbReference type="NCBI Taxonomy" id="2316724"/>
    <lineage>
        <taxon>Bacteria</taxon>
        <taxon>Pseudomonadati</taxon>
        <taxon>Myxococcota</taxon>
        <taxon>Myxococcia</taxon>
        <taxon>Myxococcales</taxon>
        <taxon>Cystobacterineae</taxon>
        <taxon>Myxococcaceae</taxon>
        <taxon>Corallococcus</taxon>
    </lineage>
</organism>
<dbReference type="InterPro" id="IPR029016">
    <property type="entry name" value="GAF-like_dom_sf"/>
</dbReference>
<keyword evidence="6" id="KW-1185">Reference proteome</keyword>